<dbReference type="InterPro" id="IPR009057">
    <property type="entry name" value="Homeodomain-like_sf"/>
</dbReference>
<dbReference type="SUPFAM" id="SSF46689">
    <property type="entry name" value="Homeodomain-like"/>
    <property type="match status" value="1"/>
</dbReference>
<dbReference type="InterPro" id="IPR036388">
    <property type="entry name" value="WH-like_DNA-bd_sf"/>
</dbReference>
<dbReference type="Proteomes" id="UP000199352">
    <property type="component" value="Unassembled WGS sequence"/>
</dbReference>
<reference evidence="4" key="2">
    <citation type="submission" date="2016-10" db="EMBL/GenBank/DDBJ databases">
        <authorList>
            <person name="de Groot N.N."/>
        </authorList>
    </citation>
    <scope>NUCLEOTIDE SEQUENCE [LARGE SCALE GENOMIC DNA]</scope>
    <source>
        <strain evidence="4">CGMCC 4.3525</strain>
    </source>
</reference>
<feature type="region of interest" description="Disordered" evidence="1">
    <location>
        <begin position="50"/>
        <end position="70"/>
    </location>
</feature>
<evidence type="ECO:0000259" key="2">
    <source>
        <dbReference type="Pfam" id="PF13011"/>
    </source>
</evidence>
<keyword evidence="5" id="KW-1185">Reference proteome</keyword>
<dbReference type="STRING" id="402600.SAMN05216188_1121"/>
<reference evidence="5" key="1">
    <citation type="submission" date="2016-10" db="EMBL/GenBank/DDBJ databases">
        <authorList>
            <person name="Varghese N."/>
            <person name="Submissions S."/>
        </authorList>
    </citation>
    <scope>NUCLEOTIDE SEQUENCE [LARGE SCALE GENOMIC DNA]</scope>
    <source>
        <strain evidence="5">CGMCC 4.3525</strain>
    </source>
</reference>
<evidence type="ECO:0000313" key="5">
    <source>
        <dbReference type="Proteomes" id="UP000199352"/>
    </source>
</evidence>
<dbReference type="EMBL" id="FOFR01000012">
    <property type="protein sequence ID" value="SER49502.1"/>
    <property type="molecule type" value="Genomic_DNA"/>
</dbReference>
<proteinExistence type="predicted"/>
<evidence type="ECO:0000313" key="3">
    <source>
        <dbReference type="EMBL" id="SER49502.1"/>
    </source>
</evidence>
<dbReference type="Pfam" id="PF13011">
    <property type="entry name" value="LZ_Tnp_IS481"/>
    <property type="match status" value="1"/>
</dbReference>
<protein>
    <submittedName>
        <fullName evidence="4">Leucine-zipper of insertion element IS481</fullName>
    </submittedName>
</protein>
<organism evidence="4 5">
    <name type="scientific">Lentzea xinjiangensis</name>
    <dbReference type="NCBI Taxonomy" id="402600"/>
    <lineage>
        <taxon>Bacteria</taxon>
        <taxon>Bacillati</taxon>
        <taxon>Actinomycetota</taxon>
        <taxon>Actinomycetes</taxon>
        <taxon>Pseudonocardiales</taxon>
        <taxon>Pseudonocardiaceae</taxon>
        <taxon>Lentzea</taxon>
    </lineage>
</organism>
<dbReference type="InterPro" id="IPR024967">
    <property type="entry name" value="DNA-bd_IS481-type"/>
</dbReference>
<dbReference type="AlphaFoldDB" id="A0A1H9T7X0"/>
<dbReference type="RefSeq" id="WP_143116216.1">
    <property type="nucleotide sequence ID" value="NZ_FOFR01000012.1"/>
</dbReference>
<name>A0A1H9T7X0_9PSEU</name>
<evidence type="ECO:0000256" key="1">
    <source>
        <dbReference type="SAM" id="MobiDB-lite"/>
    </source>
</evidence>
<dbReference type="EMBL" id="FOFR01000017">
    <property type="protein sequence ID" value="SER92713.1"/>
    <property type="molecule type" value="Genomic_DNA"/>
</dbReference>
<gene>
    <name evidence="3" type="ORF">SAMN05216188_1121</name>
    <name evidence="4" type="ORF">SAMN05216188_117174</name>
</gene>
<evidence type="ECO:0000313" key="4">
    <source>
        <dbReference type="EMBL" id="SER92713.1"/>
    </source>
</evidence>
<feature type="compositionally biased region" description="Basic residues" evidence="1">
    <location>
        <begin position="60"/>
        <end position="70"/>
    </location>
</feature>
<feature type="domain" description="DNA-binding" evidence="2">
    <location>
        <begin position="2"/>
        <end position="66"/>
    </location>
</feature>
<dbReference type="OrthoDB" id="3565217at2"/>
<feature type="non-terminal residue" evidence="4">
    <location>
        <position position="70"/>
    </location>
</feature>
<dbReference type="Gene3D" id="1.10.10.10">
    <property type="entry name" value="Winged helix-like DNA-binding domain superfamily/Winged helix DNA-binding domain"/>
    <property type="match status" value="1"/>
</dbReference>
<accession>A0A1H9T7X0</accession>
<sequence length="70" mass="7776">MHSNARTTIHARRLIVTRRAAGWSPACIAEQLGISRATVHKWLARHRCEGDAGLADRSSRPHRSPARTPV</sequence>